<dbReference type="EMBL" id="BMXA01000001">
    <property type="protein sequence ID" value="GHA01136.1"/>
    <property type="molecule type" value="Genomic_DNA"/>
</dbReference>
<evidence type="ECO:0000313" key="2">
    <source>
        <dbReference type="EMBL" id="GHA01136.1"/>
    </source>
</evidence>
<name>A0A918RJF4_9GAMM</name>
<dbReference type="Proteomes" id="UP000614811">
    <property type="component" value="Unassembled WGS sequence"/>
</dbReference>
<proteinExistence type="predicted"/>
<dbReference type="Gene3D" id="2.160.20.10">
    <property type="entry name" value="Single-stranded right-handed beta-helix, Pectin lyase-like"/>
    <property type="match status" value="1"/>
</dbReference>
<comment type="caution">
    <text evidence="2">The sequence shown here is derived from an EMBL/GenBank/DDBJ whole genome shotgun (WGS) entry which is preliminary data.</text>
</comment>
<feature type="chain" id="PRO_5036903515" description="Pectate lyase superfamily protein domain-containing protein" evidence="1">
    <location>
        <begin position="31"/>
        <end position="320"/>
    </location>
</feature>
<dbReference type="SUPFAM" id="SSF51126">
    <property type="entry name" value="Pectin lyase-like"/>
    <property type="match status" value="1"/>
</dbReference>
<sequence>MEQEGSHLKNITILTLVVSASLLFTTGSNAQTKVVVVPMPGDTEFIEVDTFDRTIVVGGSGTDSENGAALLAALDLVTTASASSPWLILVEPGVFNLAASELVLIPYVSLRGAGIDVTTISAAASSTGNRAIELQGNNLLSHLSITDSSTASSSGAVVTTGNRVRIENIKIVADDEDGIRVDSFSDEVVIQNVDVTAADRALSAQGGNVDVVARNSVFRSTGDNVLNVGSGSSVQVFDSELTSTASSKQIINLLSGELEIGFSKLSSTSTSTINTGTTSSGDFIIYHSHVDTGASYSFTGNSDTCLATTTPANFFASACQ</sequence>
<dbReference type="AlphaFoldDB" id="A0A918RJF4"/>
<reference evidence="2" key="1">
    <citation type="journal article" date="2014" name="Int. J. Syst. Evol. Microbiol.">
        <title>Complete genome sequence of Corynebacterium casei LMG S-19264T (=DSM 44701T), isolated from a smear-ripened cheese.</title>
        <authorList>
            <consortium name="US DOE Joint Genome Institute (JGI-PGF)"/>
            <person name="Walter F."/>
            <person name="Albersmeier A."/>
            <person name="Kalinowski J."/>
            <person name="Ruckert C."/>
        </authorList>
    </citation>
    <scope>NUCLEOTIDE SEQUENCE</scope>
    <source>
        <strain evidence="2">KCTC 12711</strain>
    </source>
</reference>
<evidence type="ECO:0000313" key="3">
    <source>
        <dbReference type="Proteomes" id="UP000614811"/>
    </source>
</evidence>
<evidence type="ECO:0008006" key="4">
    <source>
        <dbReference type="Google" id="ProtNLM"/>
    </source>
</evidence>
<keyword evidence="3" id="KW-1185">Reference proteome</keyword>
<organism evidence="2 3">
    <name type="scientific">Arenicella chitinivorans</name>
    <dbReference type="NCBI Taxonomy" id="1329800"/>
    <lineage>
        <taxon>Bacteria</taxon>
        <taxon>Pseudomonadati</taxon>
        <taxon>Pseudomonadota</taxon>
        <taxon>Gammaproteobacteria</taxon>
        <taxon>Arenicellales</taxon>
        <taxon>Arenicellaceae</taxon>
        <taxon>Arenicella</taxon>
    </lineage>
</organism>
<keyword evidence="1" id="KW-0732">Signal</keyword>
<reference evidence="2" key="2">
    <citation type="submission" date="2020-09" db="EMBL/GenBank/DDBJ databases">
        <authorList>
            <person name="Sun Q."/>
            <person name="Kim S."/>
        </authorList>
    </citation>
    <scope>NUCLEOTIDE SEQUENCE</scope>
    <source>
        <strain evidence="2">KCTC 12711</strain>
    </source>
</reference>
<evidence type="ECO:0000256" key="1">
    <source>
        <dbReference type="SAM" id="SignalP"/>
    </source>
</evidence>
<accession>A0A918RJF4</accession>
<feature type="signal peptide" evidence="1">
    <location>
        <begin position="1"/>
        <end position="30"/>
    </location>
</feature>
<dbReference type="InterPro" id="IPR012334">
    <property type="entry name" value="Pectin_lyas_fold"/>
</dbReference>
<gene>
    <name evidence="2" type="ORF">GCM10008090_07800</name>
</gene>
<protein>
    <recommendedName>
        <fullName evidence="4">Pectate lyase superfamily protein domain-containing protein</fullName>
    </recommendedName>
</protein>
<dbReference type="InterPro" id="IPR011050">
    <property type="entry name" value="Pectin_lyase_fold/virulence"/>
</dbReference>